<dbReference type="Gene3D" id="3.30.870.10">
    <property type="entry name" value="Endonuclease Chain A"/>
    <property type="match status" value="2"/>
</dbReference>
<feature type="compositionally biased region" description="Acidic residues" evidence="8">
    <location>
        <begin position="1184"/>
        <end position="1193"/>
    </location>
</feature>
<organism evidence="10 11">
    <name type="scientific">Entomortierella parvispora</name>
    <dbReference type="NCBI Taxonomy" id="205924"/>
    <lineage>
        <taxon>Eukaryota</taxon>
        <taxon>Fungi</taxon>
        <taxon>Fungi incertae sedis</taxon>
        <taxon>Mucoromycota</taxon>
        <taxon>Mortierellomycotina</taxon>
        <taxon>Mortierellomycetes</taxon>
        <taxon>Mortierellales</taxon>
        <taxon>Mortierellaceae</taxon>
        <taxon>Entomortierella</taxon>
    </lineage>
</organism>
<dbReference type="PROSITE" id="PS50035">
    <property type="entry name" value="PLD"/>
    <property type="match status" value="2"/>
</dbReference>
<evidence type="ECO:0000256" key="1">
    <source>
        <dbReference type="ARBA" id="ARBA00000798"/>
    </source>
</evidence>
<keyword evidence="4 7" id="KW-0378">Hydrolase</keyword>
<dbReference type="CDD" id="cd09141">
    <property type="entry name" value="PLDc_vPLD1_2_yPLD_like_2"/>
    <property type="match status" value="1"/>
</dbReference>
<evidence type="ECO:0000256" key="6">
    <source>
        <dbReference type="ARBA" id="ARBA00023098"/>
    </source>
</evidence>
<dbReference type="GO" id="GO:0004630">
    <property type="term" value="F:phospholipase D activity"/>
    <property type="evidence" value="ECO:0007669"/>
    <property type="project" value="UniProtKB-UniRule"/>
</dbReference>
<feature type="compositionally biased region" description="Low complexity" evidence="8">
    <location>
        <begin position="24"/>
        <end position="34"/>
    </location>
</feature>
<evidence type="ECO:0000256" key="5">
    <source>
        <dbReference type="ARBA" id="ARBA00022963"/>
    </source>
</evidence>
<dbReference type="EMBL" id="BQFW01000007">
    <property type="protein sequence ID" value="GJJ72907.1"/>
    <property type="molecule type" value="Genomic_DNA"/>
</dbReference>
<evidence type="ECO:0000256" key="4">
    <source>
        <dbReference type="ARBA" id="ARBA00022801"/>
    </source>
</evidence>
<dbReference type="PIRSF" id="PIRSF009376">
    <property type="entry name" value="Phospholipase_D_euk"/>
    <property type="match status" value="1"/>
</dbReference>
<feature type="compositionally biased region" description="Polar residues" evidence="8">
    <location>
        <begin position="65"/>
        <end position="87"/>
    </location>
</feature>
<evidence type="ECO:0000313" key="11">
    <source>
        <dbReference type="Proteomes" id="UP000827284"/>
    </source>
</evidence>
<dbReference type="SMART" id="SM00155">
    <property type="entry name" value="PLDc"/>
    <property type="match status" value="2"/>
</dbReference>
<dbReference type="GO" id="GO:0009395">
    <property type="term" value="P:phospholipid catabolic process"/>
    <property type="evidence" value="ECO:0007669"/>
    <property type="project" value="TreeGrafter"/>
</dbReference>
<dbReference type="Gene3D" id="2.30.29.30">
    <property type="entry name" value="Pleckstrin-homology domain (PH domain)/Phosphotyrosine-binding domain (PTB)"/>
    <property type="match status" value="1"/>
</dbReference>
<keyword evidence="3" id="KW-0677">Repeat</keyword>
<evidence type="ECO:0000259" key="9">
    <source>
        <dbReference type="PROSITE" id="PS50035"/>
    </source>
</evidence>
<dbReference type="InterPro" id="IPR015679">
    <property type="entry name" value="PLipase_D_fam"/>
</dbReference>
<dbReference type="SUPFAM" id="SSF56024">
    <property type="entry name" value="Phospholipase D/nuclease"/>
    <property type="match status" value="2"/>
</dbReference>
<feature type="region of interest" description="Disordered" evidence="8">
    <location>
        <begin position="1"/>
        <end position="46"/>
    </location>
</feature>
<feature type="compositionally biased region" description="Low complexity" evidence="8">
    <location>
        <begin position="88"/>
        <end position="97"/>
    </location>
</feature>
<dbReference type="Pfam" id="PF00614">
    <property type="entry name" value="PLDc"/>
    <property type="match status" value="1"/>
</dbReference>
<feature type="region of interest" description="Disordered" evidence="8">
    <location>
        <begin position="155"/>
        <end position="196"/>
    </location>
</feature>
<feature type="region of interest" description="Disordered" evidence="8">
    <location>
        <begin position="62"/>
        <end position="143"/>
    </location>
</feature>
<dbReference type="SUPFAM" id="SSF50729">
    <property type="entry name" value="PH domain-like"/>
    <property type="match status" value="1"/>
</dbReference>
<dbReference type="InterPro" id="IPR016555">
    <property type="entry name" value="PLipase_D_euk"/>
</dbReference>
<evidence type="ECO:0000256" key="8">
    <source>
        <dbReference type="SAM" id="MobiDB-lite"/>
    </source>
</evidence>
<name>A0A9P3LWB2_9FUNG</name>
<keyword evidence="6" id="KW-0443">Lipid metabolism</keyword>
<accession>A0A9P3LWB2</accession>
<gene>
    <name evidence="10" type="ORF">EMPS_05265</name>
</gene>
<dbReference type="InterPro" id="IPR025202">
    <property type="entry name" value="PLD-like_dom"/>
</dbReference>
<sequence length="1382" mass="156305">MALDAPVLQSTRPVDSPSKPKSIDTAAANAGAATEGEDAPLSPAHKKLLLNAAERFTLGMKKKPVSSNAVSFTPPQSLSRLSPAGTTPSGQPLSVQPQPQPQPQPQSQPVHTQEQEQDHDPSSSASEQPADAPVHPTSDNPFDFEFKNPFKFHLGSHRKSADNRRTSVIVPGTSNNAGGSSSIAVASGSDPISPEDDPARMMQLRQVFSKLFKRKKDKKGKSADQVFEIEDYQLWNNLSPLVFQPSAVFMGLSFMTEDKGSALTDKNTVDWNMNIILALVKVVILPYTLTAKDIKIKNKDKDVTGVKSRLPLKDQEEKDAKEQKRFLIIRVQYGDFLPSWHIERSLDDFVRLYESYHPPIPETPLVSRSLKVPKPPASIRNRFGLMAGHDHLPTAGNRESIIDMDALPAFDPKAAPTLTRELQTFLQDMIRYAMYVPNAERMCKFLELSALTLANVPDGGYQGKEGYLTVVRQKTLMDEGPLANAIKKVYRKPVSKYFIVRDSYIIVASSHKNTDIQDVILLDSSFKAQKNPHHIHTPHSFEIVNAELKFHVRAKSDHRRRQFVESIRKMPSLWKEPKRFNSFAPVRTNVSAQWLVDGRDYFWNVSKAMEMAKETIYIEDWMLSPEILLRRHQRDGIDWSLKDILGRKALEGVKIYIVMYSEVEAAMHLASLRAKKLLRALCPENIHVQRHGPNLKTAWWAHHEKLIVIDNMIAFIGGLDLCFGRWDTGEHTLVDLKESHELGPRWPGQDYSNPRIKDFCDLSKPEMDSIDRAENPRMPWHDVGLQILGQPARDVARHFIQRWNFLCRTKPKQKKIPFLLPKPDIRLSKLEEMGLQGTCEVQILRSVSSWSIGVKDPECSILTAYIAAIERAEHFIYIENQFFITSTNVNKTIVHNGIGRALTDRIIKAHKLGQKFKVIVVLPLVPGFEGGINTPEATSVRMVMLSIYESVCHGKNSIIGRLASAGVHKPQKYIGFYGLRNWAKFGEKFITEQVYIHAKMMIVDDRVAIIGSANINERSMLGNRDSEIAAVIRDQDYIDSTMNGVPYKVSRFAHTLRLSLMTEHLGLLTGHEHNGNGVGERGKFRGEAPPPFTELDFVDPVHPAFYEDIWRHHAETNTLIFREMFKCIPDNTVKTWNQYNKFNDQSNVQDPRVNEEERTLKDKALDKILGPSLAEHFKSGGDSSSDEEDDDDLPLPSSVSRTASRAAKKALAKDESGDEEDPIRDRKKDQKIINQDPSSEDMRKDSRNSKEKERDLRTDETVTAKDKMEERRAALQEKSSNGEFRRERDSSKVISAASAVADQVVHQQQQQQAPYNLAEALGRRVVGVQRTASALVETVMEEDLSKIQGHLVEWPLDFLRNEIESYNFCYPKDLNHPIDLYT</sequence>
<evidence type="ECO:0000313" key="10">
    <source>
        <dbReference type="EMBL" id="GJJ72907.1"/>
    </source>
</evidence>
<comment type="catalytic activity">
    <reaction evidence="1 7">
        <text>a 1,2-diacyl-sn-glycero-3-phosphocholine + H2O = a 1,2-diacyl-sn-glycero-3-phosphate + choline + H(+)</text>
        <dbReference type="Rhea" id="RHEA:14445"/>
        <dbReference type="ChEBI" id="CHEBI:15354"/>
        <dbReference type="ChEBI" id="CHEBI:15377"/>
        <dbReference type="ChEBI" id="CHEBI:15378"/>
        <dbReference type="ChEBI" id="CHEBI:57643"/>
        <dbReference type="ChEBI" id="CHEBI:58608"/>
        <dbReference type="EC" id="3.1.4.4"/>
    </reaction>
</comment>
<keyword evidence="5 7" id="KW-0442">Lipid degradation</keyword>
<dbReference type="PANTHER" id="PTHR18896:SF76">
    <property type="entry name" value="PHOSPHOLIPASE"/>
    <property type="match status" value="1"/>
</dbReference>
<reference evidence="10" key="2">
    <citation type="journal article" date="2022" name="Microbiol. Resour. Announc.">
        <title>Whole-Genome Sequence of Entomortierella parvispora E1425, a Mucoromycotan Fungus Associated with Burkholderiaceae-Related Endosymbiotic Bacteria.</title>
        <authorList>
            <person name="Herlambang A."/>
            <person name="Guo Y."/>
            <person name="Takashima Y."/>
            <person name="Narisawa K."/>
            <person name="Ohta H."/>
            <person name="Nishizawa T."/>
        </authorList>
    </citation>
    <scope>NUCLEOTIDE SEQUENCE</scope>
    <source>
        <strain evidence="10">E1425</strain>
    </source>
</reference>
<feature type="compositionally biased region" description="Basic and acidic residues" evidence="8">
    <location>
        <begin position="1240"/>
        <end position="1275"/>
    </location>
</feature>
<keyword evidence="11" id="KW-1185">Reference proteome</keyword>
<evidence type="ECO:0000256" key="7">
    <source>
        <dbReference type="PIRNR" id="PIRNR009376"/>
    </source>
</evidence>
<feature type="region of interest" description="Disordered" evidence="8">
    <location>
        <begin position="1171"/>
        <end position="1288"/>
    </location>
</feature>
<evidence type="ECO:0000256" key="3">
    <source>
        <dbReference type="ARBA" id="ARBA00022737"/>
    </source>
</evidence>
<protein>
    <recommendedName>
        <fullName evidence="7">Phospholipase</fullName>
        <ecNumber evidence="7">3.1.4.4</ecNumber>
    </recommendedName>
</protein>
<dbReference type="PANTHER" id="PTHR18896">
    <property type="entry name" value="PHOSPHOLIPASE D"/>
    <property type="match status" value="1"/>
</dbReference>
<feature type="compositionally biased region" description="Low complexity" evidence="8">
    <location>
        <begin position="174"/>
        <end position="189"/>
    </location>
</feature>
<feature type="domain" description="PLD phosphodiesterase" evidence="9">
    <location>
        <begin position="698"/>
        <end position="725"/>
    </location>
</feature>
<dbReference type="InterPro" id="IPR011993">
    <property type="entry name" value="PH-like_dom_sf"/>
</dbReference>
<reference evidence="10" key="1">
    <citation type="submission" date="2021-11" db="EMBL/GenBank/DDBJ databases">
        <authorList>
            <person name="Herlambang A."/>
            <person name="Guo Y."/>
            <person name="Takashima Y."/>
            <person name="Nishizawa T."/>
        </authorList>
    </citation>
    <scope>NUCLEOTIDE SEQUENCE</scope>
    <source>
        <strain evidence="10">E1425</strain>
    </source>
</reference>
<evidence type="ECO:0000256" key="2">
    <source>
        <dbReference type="ARBA" id="ARBA00008664"/>
    </source>
</evidence>
<dbReference type="GO" id="GO:0006654">
    <property type="term" value="P:phosphatidic acid biosynthetic process"/>
    <property type="evidence" value="ECO:0007669"/>
    <property type="project" value="InterPro"/>
</dbReference>
<dbReference type="OrthoDB" id="14911at2759"/>
<comment type="caution">
    <text evidence="10">The sequence shown here is derived from an EMBL/GenBank/DDBJ whole genome shotgun (WGS) entry which is preliminary data.</text>
</comment>
<dbReference type="GO" id="GO:0035556">
    <property type="term" value="P:intracellular signal transduction"/>
    <property type="evidence" value="ECO:0007669"/>
    <property type="project" value="InterPro"/>
</dbReference>
<dbReference type="FunFam" id="3.30.870.10:FF:000011">
    <property type="entry name" value="Phospholipase"/>
    <property type="match status" value="1"/>
</dbReference>
<comment type="similarity">
    <text evidence="2 7">Belongs to the phospholipase D family.</text>
</comment>
<dbReference type="InterPro" id="IPR001736">
    <property type="entry name" value="PLipase_D/transphosphatidylase"/>
</dbReference>
<dbReference type="EC" id="3.1.4.4" evidence="7"/>
<feature type="domain" description="PLD phosphodiesterase" evidence="9">
    <location>
        <begin position="992"/>
        <end position="1019"/>
    </location>
</feature>
<dbReference type="Proteomes" id="UP000827284">
    <property type="component" value="Unassembled WGS sequence"/>
</dbReference>
<dbReference type="Pfam" id="PF13091">
    <property type="entry name" value="PLDc_2"/>
    <property type="match status" value="1"/>
</dbReference>
<proteinExistence type="inferred from homology"/>